<accession>A0A7L4YNK6</accession>
<evidence type="ECO:0000256" key="2">
    <source>
        <dbReference type="SAM" id="Phobius"/>
    </source>
</evidence>
<reference evidence="3 4" key="1">
    <citation type="journal article" date="2018" name="Int. J. Syst. Evol. Microbiol.">
        <title>Epidermidibacterium keratini gen. nov., sp. nov., a member of the family Sporichthyaceae, isolated from keratin epidermis.</title>
        <authorList>
            <person name="Lee D.G."/>
            <person name="Trujillo M.E."/>
            <person name="Kang S."/>
            <person name="Nam J.J."/>
            <person name="Kim Y.J."/>
        </authorList>
    </citation>
    <scope>NUCLEOTIDE SEQUENCE [LARGE SCALE GENOMIC DNA]</scope>
    <source>
        <strain evidence="3 4">EPI-7</strain>
    </source>
</reference>
<name>A0A7L4YNK6_9ACTN</name>
<dbReference type="OrthoDB" id="3698172at2"/>
<dbReference type="Pfam" id="PF11255">
    <property type="entry name" value="DUF3054"/>
    <property type="match status" value="1"/>
</dbReference>
<keyword evidence="4" id="KW-1185">Reference proteome</keyword>
<evidence type="ECO:0000313" key="4">
    <source>
        <dbReference type="Proteomes" id="UP000463857"/>
    </source>
</evidence>
<gene>
    <name evidence="3" type="ORF">EK0264_10865</name>
</gene>
<sequence>MSATTSSRPTPTSSPNGRKSKASANRHRPDRWRLGAEVSIEAGILAGVPAILIAAIDAVVILVFAATGRSSHSEGLSAGGVLQTAWPFLVGAAVGWLIAYAVRRRAPRTLPDGILVWASTLVVGMILRQLSGSGTAVSFVIVAAIVLALLLVGWRAVAVLVRRRRSIS</sequence>
<feature type="compositionally biased region" description="Basic residues" evidence="1">
    <location>
        <begin position="18"/>
        <end position="28"/>
    </location>
</feature>
<keyword evidence="2" id="KW-0472">Membrane</keyword>
<keyword evidence="2" id="KW-1133">Transmembrane helix</keyword>
<dbReference type="KEGG" id="eke:EK0264_10865"/>
<feature type="compositionally biased region" description="Low complexity" evidence="1">
    <location>
        <begin position="1"/>
        <end position="15"/>
    </location>
</feature>
<dbReference type="EMBL" id="CP047156">
    <property type="protein sequence ID" value="QHC00740.1"/>
    <property type="molecule type" value="Genomic_DNA"/>
</dbReference>
<feature type="region of interest" description="Disordered" evidence="1">
    <location>
        <begin position="1"/>
        <end position="28"/>
    </location>
</feature>
<protein>
    <submittedName>
        <fullName evidence="3">DUF3054 family protein</fullName>
    </submittedName>
</protein>
<dbReference type="InterPro" id="IPR021414">
    <property type="entry name" value="DUF3054"/>
</dbReference>
<keyword evidence="2" id="KW-0812">Transmembrane</keyword>
<dbReference type="InParanoid" id="A0A7L4YNK6"/>
<organism evidence="3 4">
    <name type="scientific">Epidermidibacterium keratini</name>
    <dbReference type="NCBI Taxonomy" id="1891644"/>
    <lineage>
        <taxon>Bacteria</taxon>
        <taxon>Bacillati</taxon>
        <taxon>Actinomycetota</taxon>
        <taxon>Actinomycetes</taxon>
        <taxon>Sporichthyales</taxon>
        <taxon>Sporichthyaceae</taxon>
        <taxon>Epidermidibacterium</taxon>
    </lineage>
</organism>
<dbReference type="Proteomes" id="UP000463857">
    <property type="component" value="Chromosome"/>
</dbReference>
<feature type="transmembrane region" description="Helical" evidence="2">
    <location>
        <begin position="42"/>
        <end position="65"/>
    </location>
</feature>
<feature type="transmembrane region" description="Helical" evidence="2">
    <location>
        <begin position="85"/>
        <end position="102"/>
    </location>
</feature>
<evidence type="ECO:0000313" key="3">
    <source>
        <dbReference type="EMBL" id="QHC00740.1"/>
    </source>
</evidence>
<proteinExistence type="predicted"/>
<evidence type="ECO:0000256" key="1">
    <source>
        <dbReference type="SAM" id="MobiDB-lite"/>
    </source>
</evidence>
<dbReference type="AlphaFoldDB" id="A0A7L4YNK6"/>
<feature type="transmembrane region" description="Helical" evidence="2">
    <location>
        <begin position="137"/>
        <end position="161"/>
    </location>
</feature>
<feature type="transmembrane region" description="Helical" evidence="2">
    <location>
        <begin position="114"/>
        <end position="131"/>
    </location>
</feature>